<protein>
    <submittedName>
        <fullName evidence="1">Uncharacterized protein</fullName>
    </submittedName>
</protein>
<gene>
    <name evidence="1" type="ORF">FRACYDRAFT_244660</name>
</gene>
<keyword evidence="2" id="KW-1185">Reference proteome</keyword>
<dbReference type="Proteomes" id="UP000095751">
    <property type="component" value="Unassembled WGS sequence"/>
</dbReference>
<sequence length="178" mass="20597">MLTESSLKKDNNNNSHLISSINGISVYNSILDRCIFNRDNFNLNPAQCELLKWHSQWCHCDLNRDCLKLEQLPASLAATRHVNMQTFDSALLKPNFLQFKETVHKDNMGALKFAHLEPGRNTHHSKLYALKPHWFRSWLKPKEIEIIHCPTKDQKADFLTKPLTETNFDACCFLSMGL</sequence>
<name>A0A1E7F3G1_9STRA</name>
<dbReference type="KEGG" id="fcy:FRACYDRAFT_244660"/>
<accession>A0A1E7F3G1</accession>
<dbReference type="AlphaFoldDB" id="A0A1E7F3G1"/>
<evidence type="ECO:0000313" key="2">
    <source>
        <dbReference type="Proteomes" id="UP000095751"/>
    </source>
</evidence>
<reference evidence="1 2" key="1">
    <citation type="submission" date="2016-09" db="EMBL/GenBank/DDBJ databases">
        <title>Extensive genetic diversity and differential bi-allelic expression allows diatom success in the polar Southern Ocean.</title>
        <authorList>
            <consortium name="DOE Joint Genome Institute"/>
            <person name="Mock T."/>
            <person name="Otillar R.P."/>
            <person name="Strauss J."/>
            <person name="Dupont C."/>
            <person name="Frickenhaus S."/>
            <person name="Maumus F."/>
            <person name="Mcmullan M."/>
            <person name="Sanges R."/>
            <person name="Schmutz J."/>
            <person name="Toseland A."/>
            <person name="Valas R."/>
            <person name="Veluchamy A."/>
            <person name="Ward B.J."/>
            <person name="Allen A."/>
            <person name="Barry K."/>
            <person name="Falciatore A."/>
            <person name="Ferrante M."/>
            <person name="Fortunato A.E."/>
            <person name="Gloeckner G."/>
            <person name="Gruber A."/>
            <person name="Hipkin R."/>
            <person name="Janech M."/>
            <person name="Kroth P."/>
            <person name="Leese F."/>
            <person name="Lindquist E."/>
            <person name="Lyon B.R."/>
            <person name="Martin J."/>
            <person name="Mayer C."/>
            <person name="Parker M."/>
            <person name="Quesneville H."/>
            <person name="Raymond J."/>
            <person name="Uhlig C."/>
            <person name="Valentin K.U."/>
            <person name="Worden A.Z."/>
            <person name="Armbrust E.V."/>
            <person name="Bowler C."/>
            <person name="Green B."/>
            <person name="Moulton V."/>
            <person name="Van Oosterhout C."/>
            <person name="Grigoriev I."/>
        </authorList>
    </citation>
    <scope>NUCLEOTIDE SEQUENCE [LARGE SCALE GENOMIC DNA]</scope>
    <source>
        <strain evidence="1 2">CCMP1102</strain>
    </source>
</reference>
<dbReference type="InParanoid" id="A0A1E7F3G1"/>
<dbReference type="EMBL" id="KV784365">
    <property type="protein sequence ID" value="OEU12393.1"/>
    <property type="molecule type" value="Genomic_DNA"/>
</dbReference>
<organism evidence="1 2">
    <name type="scientific">Fragilariopsis cylindrus CCMP1102</name>
    <dbReference type="NCBI Taxonomy" id="635003"/>
    <lineage>
        <taxon>Eukaryota</taxon>
        <taxon>Sar</taxon>
        <taxon>Stramenopiles</taxon>
        <taxon>Ochrophyta</taxon>
        <taxon>Bacillariophyta</taxon>
        <taxon>Bacillariophyceae</taxon>
        <taxon>Bacillariophycidae</taxon>
        <taxon>Bacillariales</taxon>
        <taxon>Bacillariaceae</taxon>
        <taxon>Fragilariopsis</taxon>
    </lineage>
</organism>
<proteinExistence type="predicted"/>
<dbReference type="OrthoDB" id="42576at2759"/>
<evidence type="ECO:0000313" key="1">
    <source>
        <dbReference type="EMBL" id="OEU12393.1"/>
    </source>
</evidence>